<comment type="similarity">
    <text evidence="6">Belongs to the ABC-4 integral membrane protein family.</text>
</comment>
<sequence length="367" mass="39310">MNKLVFANLIHRPMRSVISAVAIAIEVVMILSVSAIFLGQIDSQKIRTNGIGADLIVAPPGSSFISALGSSPVPAKNAEAIRKLPHVSIVSPVIQKTTVGGALEVLYGIDYPTYSALKPFIFLSGGPFTGANDVIVDDVFARSDKGYKVGDTIQILGHPFHICGIVESGKGGRKMIPIETLGDLTGAEGKATLFYVKSDVSSNHDLVQKEILATPGFQNYQVWTIEEWLSLWAPEHIPGFNIALNVVTLIASIIGFLVIFLSMYTAILERTREIGILKSMGASKTAIVTLVLQESVLMSIAGIVLGLALTYGIHSFLLATKPTLLFEITQSWIIEACIIAFCGAVIGAAYPAWLAARKDPIDALAYE</sequence>
<feature type="domain" description="ABC3 transporter permease C-terminal" evidence="8">
    <location>
        <begin position="246"/>
        <end position="360"/>
    </location>
</feature>
<dbReference type="Proteomes" id="UP001596091">
    <property type="component" value="Unassembled WGS sequence"/>
</dbReference>
<dbReference type="InterPro" id="IPR050250">
    <property type="entry name" value="Macrolide_Exporter_MacB"/>
</dbReference>
<name>A0ABW1EF73_9BACT</name>
<dbReference type="Pfam" id="PF02687">
    <property type="entry name" value="FtsX"/>
    <property type="match status" value="1"/>
</dbReference>
<keyword evidence="4 7" id="KW-1133">Transmembrane helix</keyword>
<evidence type="ECO:0000256" key="4">
    <source>
        <dbReference type="ARBA" id="ARBA00022989"/>
    </source>
</evidence>
<keyword evidence="11" id="KW-1185">Reference proteome</keyword>
<feature type="transmembrane region" description="Helical" evidence="7">
    <location>
        <begin position="287"/>
        <end position="312"/>
    </location>
</feature>
<comment type="caution">
    <text evidence="10">The sequence shown here is derived from an EMBL/GenBank/DDBJ whole genome shotgun (WGS) entry which is preliminary data.</text>
</comment>
<evidence type="ECO:0000256" key="6">
    <source>
        <dbReference type="ARBA" id="ARBA00038076"/>
    </source>
</evidence>
<evidence type="ECO:0000259" key="9">
    <source>
        <dbReference type="Pfam" id="PF12704"/>
    </source>
</evidence>
<keyword evidence="3 7" id="KW-0812">Transmembrane</keyword>
<protein>
    <submittedName>
        <fullName evidence="10">ABC transporter permease</fullName>
    </submittedName>
</protein>
<feature type="transmembrane region" description="Helical" evidence="7">
    <location>
        <begin position="20"/>
        <end position="39"/>
    </location>
</feature>
<evidence type="ECO:0000256" key="3">
    <source>
        <dbReference type="ARBA" id="ARBA00022692"/>
    </source>
</evidence>
<evidence type="ECO:0000256" key="5">
    <source>
        <dbReference type="ARBA" id="ARBA00023136"/>
    </source>
</evidence>
<accession>A0ABW1EF73</accession>
<dbReference type="RefSeq" id="WP_263336553.1">
    <property type="nucleotide sequence ID" value="NZ_JAGSYH010000003.1"/>
</dbReference>
<dbReference type="EMBL" id="JBHSPH010000002">
    <property type="protein sequence ID" value="MFC5862743.1"/>
    <property type="molecule type" value="Genomic_DNA"/>
</dbReference>
<evidence type="ECO:0000313" key="10">
    <source>
        <dbReference type="EMBL" id="MFC5862743.1"/>
    </source>
</evidence>
<dbReference type="PANTHER" id="PTHR30572">
    <property type="entry name" value="MEMBRANE COMPONENT OF TRANSPORTER-RELATED"/>
    <property type="match status" value="1"/>
</dbReference>
<keyword evidence="5 7" id="KW-0472">Membrane</keyword>
<keyword evidence="2" id="KW-1003">Cell membrane</keyword>
<feature type="domain" description="MacB-like periplasmic core" evidence="9">
    <location>
        <begin position="27"/>
        <end position="211"/>
    </location>
</feature>
<feature type="transmembrane region" description="Helical" evidence="7">
    <location>
        <begin position="242"/>
        <end position="267"/>
    </location>
</feature>
<reference evidence="11" key="1">
    <citation type="journal article" date="2019" name="Int. J. Syst. Evol. Microbiol.">
        <title>The Global Catalogue of Microorganisms (GCM) 10K type strain sequencing project: providing services to taxonomists for standard genome sequencing and annotation.</title>
        <authorList>
            <consortium name="The Broad Institute Genomics Platform"/>
            <consortium name="The Broad Institute Genome Sequencing Center for Infectious Disease"/>
            <person name="Wu L."/>
            <person name="Ma J."/>
        </authorList>
    </citation>
    <scope>NUCLEOTIDE SEQUENCE [LARGE SCALE GENOMIC DNA]</scope>
    <source>
        <strain evidence="11">JCM 4087</strain>
    </source>
</reference>
<evidence type="ECO:0000256" key="2">
    <source>
        <dbReference type="ARBA" id="ARBA00022475"/>
    </source>
</evidence>
<evidence type="ECO:0000259" key="8">
    <source>
        <dbReference type="Pfam" id="PF02687"/>
    </source>
</evidence>
<dbReference type="Pfam" id="PF12704">
    <property type="entry name" value="MacB_PCD"/>
    <property type="match status" value="1"/>
</dbReference>
<evidence type="ECO:0000256" key="7">
    <source>
        <dbReference type="SAM" id="Phobius"/>
    </source>
</evidence>
<evidence type="ECO:0000256" key="1">
    <source>
        <dbReference type="ARBA" id="ARBA00004651"/>
    </source>
</evidence>
<dbReference type="InterPro" id="IPR025857">
    <property type="entry name" value="MacB_PCD"/>
</dbReference>
<dbReference type="PANTHER" id="PTHR30572:SF4">
    <property type="entry name" value="ABC TRANSPORTER PERMEASE YTRF"/>
    <property type="match status" value="1"/>
</dbReference>
<evidence type="ECO:0000313" key="11">
    <source>
        <dbReference type="Proteomes" id="UP001596091"/>
    </source>
</evidence>
<organism evidence="10 11">
    <name type="scientific">Acidicapsa dinghuensis</name>
    <dbReference type="NCBI Taxonomy" id="2218256"/>
    <lineage>
        <taxon>Bacteria</taxon>
        <taxon>Pseudomonadati</taxon>
        <taxon>Acidobacteriota</taxon>
        <taxon>Terriglobia</taxon>
        <taxon>Terriglobales</taxon>
        <taxon>Acidobacteriaceae</taxon>
        <taxon>Acidicapsa</taxon>
    </lineage>
</organism>
<comment type="subcellular location">
    <subcellularLocation>
        <location evidence="1">Cell membrane</location>
        <topology evidence="1">Multi-pass membrane protein</topology>
    </subcellularLocation>
</comment>
<dbReference type="InterPro" id="IPR003838">
    <property type="entry name" value="ABC3_permease_C"/>
</dbReference>
<feature type="transmembrane region" description="Helical" evidence="7">
    <location>
        <begin position="332"/>
        <end position="353"/>
    </location>
</feature>
<proteinExistence type="inferred from homology"/>
<gene>
    <name evidence="10" type="ORF">ACFPT7_10615</name>
</gene>